<dbReference type="EMBL" id="WIUZ02000006">
    <property type="protein sequence ID" value="KAF9786512.1"/>
    <property type="molecule type" value="Genomic_DNA"/>
</dbReference>
<dbReference type="GO" id="GO:0003677">
    <property type="term" value="F:DNA binding"/>
    <property type="evidence" value="ECO:0007669"/>
    <property type="project" value="InterPro"/>
</dbReference>
<dbReference type="InterPro" id="IPR036388">
    <property type="entry name" value="WH-like_DNA-bd_sf"/>
</dbReference>
<dbReference type="AlphaFoldDB" id="A0A9P6HGK8"/>
<reference evidence="3" key="1">
    <citation type="journal article" date="2020" name="Nat. Commun.">
        <title>Large-scale genome sequencing of mycorrhizal fungi provides insights into the early evolution of symbiotic traits.</title>
        <authorList>
            <person name="Miyauchi S."/>
            <person name="Kiss E."/>
            <person name="Kuo A."/>
            <person name="Drula E."/>
            <person name="Kohler A."/>
            <person name="Sanchez-Garcia M."/>
            <person name="Morin E."/>
            <person name="Andreopoulos B."/>
            <person name="Barry K.W."/>
            <person name="Bonito G."/>
            <person name="Buee M."/>
            <person name="Carver A."/>
            <person name="Chen C."/>
            <person name="Cichocki N."/>
            <person name="Clum A."/>
            <person name="Culley D."/>
            <person name="Crous P.W."/>
            <person name="Fauchery L."/>
            <person name="Girlanda M."/>
            <person name="Hayes R.D."/>
            <person name="Keri Z."/>
            <person name="LaButti K."/>
            <person name="Lipzen A."/>
            <person name="Lombard V."/>
            <person name="Magnuson J."/>
            <person name="Maillard F."/>
            <person name="Murat C."/>
            <person name="Nolan M."/>
            <person name="Ohm R.A."/>
            <person name="Pangilinan J."/>
            <person name="Pereira M.F."/>
            <person name="Perotto S."/>
            <person name="Peter M."/>
            <person name="Pfister S."/>
            <person name="Riley R."/>
            <person name="Sitrit Y."/>
            <person name="Stielow J.B."/>
            <person name="Szollosi G."/>
            <person name="Zifcakova L."/>
            <person name="Stursova M."/>
            <person name="Spatafora J.W."/>
            <person name="Tedersoo L."/>
            <person name="Vaario L.M."/>
            <person name="Yamada A."/>
            <person name="Yan M."/>
            <person name="Wang P."/>
            <person name="Xu J."/>
            <person name="Bruns T."/>
            <person name="Baldrian P."/>
            <person name="Vilgalys R."/>
            <person name="Dunand C."/>
            <person name="Henrissat B."/>
            <person name="Grigoriev I.V."/>
            <person name="Hibbett D."/>
            <person name="Nagy L.G."/>
            <person name="Martin F.M."/>
        </authorList>
    </citation>
    <scope>NUCLEOTIDE SEQUENCE</scope>
    <source>
        <strain evidence="3">UH-Tt-Lm1</strain>
    </source>
</reference>
<feature type="non-terminal residue" evidence="3">
    <location>
        <position position="92"/>
    </location>
</feature>
<comment type="caution">
    <text evidence="3">The sequence shown here is derived from an EMBL/GenBank/DDBJ whole genome shotgun (WGS) entry which is preliminary data.</text>
</comment>
<proteinExistence type="predicted"/>
<sequence length="92" mass="10592">IMTPSLSVNIKQRIVQLQQEDLALQEIADRLKVSVGVVHKTLSIYEQYGEYTDPSKKRMGRPPILDDDNECYLKSLLESNPSIYLDEIKQKL</sequence>
<evidence type="ECO:0000313" key="4">
    <source>
        <dbReference type="Proteomes" id="UP000736335"/>
    </source>
</evidence>
<dbReference type="GO" id="GO:0006355">
    <property type="term" value="P:regulation of DNA-templated transcription"/>
    <property type="evidence" value="ECO:0007669"/>
    <property type="project" value="InterPro"/>
</dbReference>
<dbReference type="InterPro" id="IPR009057">
    <property type="entry name" value="Homeodomain-like_sf"/>
</dbReference>
<protein>
    <recommendedName>
        <fullName evidence="2">Paired domain-containing protein</fullName>
    </recommendedName>
</protein>
<accession>A0A9P6HGK8</accession>
<evidence type="ECO:0000259" key="2">
    <source>
        <dbReference type="Pfam" id="PF00292"/>
    </source>
</evidence>
<evidence type="ECO:0000313" key="3">
    <source>
        <dbReference type="EMBL" id="KAF9786512.1"/>
    </source>
</evidence>
<dbReference type="InterPro" id="IPR001523">
    <property type="entry name" value="Paired_dom"/>
</dbReference>
<name>A0A9P6HGK8_9AGAM</name>
<evidence type="ECO:0000256" key="1">
    <source>
        <dbReference type="ARBA" id="ARBA00022724"/>
    </source>
</evidence>
<dbReference type="OrthoDB" id="3022198at2759"/>
<gene>
    <name evidence="3" type="ORF">BJ322DRAFT_985255</name>
</gene>
<dbReference type="Gene3D" id="1.10.10.10">
    <property type="entry name" value="Winged helix-like DNA-binding domain superfamily/Winged helix DNA-binding domain"/>
    <property type="match status" value="1"/>
</dbReference>
<dbReference type="Proteomes" id="UP000736335">
    <property type="component" value="Unassembled WGS sequence"/>
</dbReference>
<feature type="non-terminal residue" evidence="3">
    <location>
        <position position="1"/>
    </location>
</feature>
<dbReference type="Pfam" id="PF00292">
    <property type="entry name" value="PAX"/>
    <property type="match status" value="1"/>
</dbReference>
<reference evidence="3" key="2">
    <citation type="submission" date="2020-11" db="EMBL/GenBank/DDBJ databases">
        <authorList>
            <consortium name="DOE Joint Genome Institute"/>
            <person name="Kuo A."/>
            <person name="Miyauchi S."/>
            <person name="Kiss E."/>
            <person name="Drula E."/>
            <person name="Kohler A."/>
            <person name="Sanchez-Garcia M."/>
            <person name="Andreopoulos B."/>
            <person name="Barry K.W."/>
            <person name="Bonito G."/>
            <person name="Buee M."/>
            <person name="Carver A."/>
            <person name="Chen C."/>
            <person name="Cichocki N."/>
            <person name="Clum A."/>
            <person name="Culley D."/>
            <person name="Crous P.W."/>
            <person name="Fauchery L."/>
            <person name="Girlanda M."/>
            <person name="Hayes R."/>
            <person name="Keri Z."/>
            <person name="Labutti K."/>
            <person name="Lipzen A."/>
            <person name="Lombard V."/>
            <person name="Magnuson J."/>
            <person name="Maillard F."/>
            <person name="Morin E."/>
            <person name="Murat C."/>
            <person name="Nolan M."/>
            <person name="Ohm R."/>
            <person name="Pangilinan J."/>
            <person name="Pereira M."/>
            <person name="Perotto S."/>
            <person name="Peter M."/>
            <person name="Riley R."/>
            <person name="Sitrit Y."/>
            <person name="Stielow B."/>
            <person name="Szollosi G."/>
            <person name="Zifcakova L."/>
            <person name="Stursova M."/>
            <person name="Spatafora J.W."/>
            <person name="Tedersoo L."/>
            <person name="Vaario L.-M."/>
            <person name="Yamada A."/>
            <person name="Yan M."/>
            <person name="Wang P."/>
            <person name="Xu J."/>
            <person name="Bruns T."/>
            <person name="Baldrian P."/>
            <person name="Vilgalys R."/>
            <person name="Henrissat B."/>
            <person name="Grigoriev I.V."/>
            <person name="Hibbett D."/>
            <person name="Nagy L.G."/>
            <person name="Martin F.M."/>
        </authorList>
    </citation>
    <scope>NUCLEOTIDE SEQUENCE</scope>
    <source>
        <strain evidence="3">UH-Tt-Lm1</strain>
    </source>
</reference>
<keyword evidence="1" id="KW-0563">Paired box</keyword>
<feature type="domain" description="Paired" evidence="2">
    <location>
        <begin position="6"/>
        <end position="92"/>
    </location>
</feature>
<keyword evidence="4" id="KW-1185">Reference proteome</keyword>
<organism evidence="3 4">
    <name type="scientific">Thelephora terrestris</name>
    <dbReference type="NCBI Taxonomy" id="56493"/>
    <lineage>
        <taxon>Eukaryota</taxon>
        <taxon>Fungi</taxon>
        <taxon>Dikarya</taxon>
        <taxon>Basidiomycota</taxon>
        <taxon>Agaricomycotina</taxon>
        <taxon>Agaricomycetes</taxon>
        <taxon>Thelephorales</taxon>
        <taxon>Thelephoraceae</taxon>
        <taxon>Thelephora</taxon>
    </lineage>
</organism>
<dbReference type="SUPFAM" id="SSF46689">
    <property type="entry name" value="Homeodomain-like"/>
    <property type="match status" value="1"/>
</dbReference>